<evidence type="ECO:0000256" key="2">
    <source>
        <dbReference type="SAM" id="MobiDB-lite"/>
    </source>
</evidence>
<evidence type="ECO:0000313" key="4">
    <source>
        <dbReference type="Proteomes" id="UP000178606"/>
    </source>
</evidence>
<gene>
    <name evidence="3" type="ORF">A3F84_15110</name>
</gene>
<sequence>MNRQGVWVTRGFEDFRRGTFGNGGQNLYVSRAGVLQRIHQYDFNRDGYLDLVFCNSQNHWEMPPAYVYRDPLGGTKPQELAADGAWSGAVIDLNGDGYDDLVVGNWYNGIGLHMNAILYYGSPDGWSERRHQFLPAPVCKSVAAGDFNGDGRPDLAFLCSGQARVFYQSELGFEPKRYRDLEIRGEQLAAEDIDGDGYAELIVRSEEGEVWVYWGSAEGIDPERFTTAPVEREMVKVEEVLEEDTATAEYVHDATPLVRAIRLAGRPHVLVARHDRAFLFPVGPDRTFGPALVFGCARAMAVAAGDVDGDGVEDLVFACREQWPGLQGRERDLMGALGGVAQREQQVGRKEGDCSWVYWGGEAGFEESRRTPLRCLRACDVAVGDIDGDGCAEVVLCQNHTALSFTSESLIYRGARDRVFGEPVRLTSHDARRVFLARPAANPLPHVVFVNMYARNKVGDIPVSIYFGGPDGFSPERRQDLAGWCAIGAICCDFNDDGWADLALVNSAHNSPSRDPGSYVYLNGPGGFSPAPAQKLPTHLAHGGGCADLNRDGYLDLVFGGYESPDILVFYGTAEGFDRNPERVRMEHQGVVYDHPLWVYLADLNHDGWLDLVVPQSRADRSLILWGGPEGFSSERCQMLSVWKGVCARAADLDGDGYLDLMVGGNVPSPDAPHDSFVYIYWNGPDGLREDRRTLLPAKCVLSIGVADFNNDGLLDLFVPSYADGKERDIESYIYWNRRGRGFSAADRTRLFTHSASGCVAADFNGDGWVDLAIANHKIEGDHGGWSGVWWNGPEGFSECRVTRLPTSGPHGMVCVDPGHVADRGPEEFYVSPPFKLPDEASVTRVSWEAEVPAKTWVRRRCGSGRRKGRWRRRRGRGRGEGGLKRVKGWMQGHSGGDGFSTGWRWGQPTAAARRACPRWPCIIPLFSLPGKKT</sequence>
<evidence type="ECO:0000313" key="3">
    <source>
        <dbReference type="EMBL" id="OGG46205.1"/>
    </source>
</evidence>
<dbReference type="Gene3D" id="2.130.10.130">
    <property type="entry name" value="Integrin alpha, N-terminal"/>
    <property type="match status" value="6"/>
</dbReference>
<dbReference type="AlphaFoldDB" id="A0A1F6CAI1"/>
<feature type="compositionally biased region" description="Basic residues" evidence="2">
    <location>
        <begin position="868"/>
        <end position="877"/>
    </location>
</feature>
<feature type="region of interest" description="Disordered" evidence="2">
    <location>
        <begin position="868"/>
        <end position="892"/>
    </location>
</feature>
<proteinExistence type="predicted"/>
<comment type="caution">
    <text evidence="3">The sequence shown here is derived from an EMBL/GenBank/DDBJ whole genome shotgun (WGS) entry which is preliminary data.</text>
</comment>
<dbReference type="PANTHER" id="PTHR46580:SF4">
    <property type="entry name" value="ATP_GTP-BINDING PROTEIN"/>
    <property type="match status" value="1"/>
</dbReference>
<dbReference type="InterPro" id="IPR013517">
    <property type="entry name" value="FG-GAP"/>
</dbReference>
<dbReference type="Proteomes" id="UP000178606">
    <property type="component" value="Unassembled WGS sequence"/>
</dbReference>
<evidence type="ECO:0008006" key="5">
    <source>
        <dbReference type="Google" id="ProtNLM"/>
    </source>
</evidence>
<dbReference type="Pfam" id="PF13517">
    <property type="entry name" value="FG-GAP_3"/>
    <property type="match status" value="3"/>
</dbReference>
<dbReference type="Pfam" id="PF01839">
    <property type="entry name" value="FG-GAP"/>
    <property type="match status" value="1"/>
</dbReference>
<dbReference type="SUPFAM" id="SSF69318">
    <property type="entry name" value="Integrin alpha N-terminal domain"/>
    <property type="match status" value="2"/>
</dbReference>
<dbReference type="InterPro" id="IPR028994">
    <property type="entry name" value="Integrin_alpha_N"/>
</dbReference>
<protein>
    <recommendedName>
        <fullName evidence="5">ASPIC/UnbV domain-containing protein</fullName>
    </recommendedName>
</protein>
<keyword evidence="1" id="KW-0732">Signal</keyword>
<dbReference type="PANTHER" id="PTHR46580">
    <property type="entry name" value="SENSOR KINASE-RELATED"/>
    <property type="match status" value="1"/>
</dbReference>
<accession>A0A1F6CAI1</accession>
<evidence type="ECO:0000256" key="1">
    <source>
        <dbReference type="ARBA" id="ARBA00022729"/>
    </source>
</evidence>
<dbReference type="EMBL" id="MFKF01000334">
    <property type="protein sequence ID" value="OGG46205.1"/>
    <property type="molecule type" value="Genomic_DNA"/>
</dbReference>
<name>A0A1F6CAI1_HANXR</name>
<organism evidence="3 4">
    <name type="scientific">Handelsmanbacteria sp. (strain RIFCSPLOWO2_12_FULL_64_10)</name>
    <dbReference type="NCBI Taxonomy" id="1817868"/>
    <lineage>
        <taxon>Bacteria</taxon>
        <taxon>Candidatus Handelsmaniibacteriota</taxon>
    </lineage>
</organism>
<reference evidence="3 4" key="1">
    <citation type="journal article" date="2016" name="Nat. Commun.">
        <title>Thousands of microbial genomes shed light on interconnected biogeochemical processes in an aquifer system.</title>
        <authorList>
            <person name="Anantharaman K."/>
            <person name="Brown C.T."/>
            <person name="Hug L.A."/>
            <person name="Sharon I."/>
            <person name="Castelle C.J."/>
            <person name="Probst A.J."/>
            <person name="Thomas B.C."/>
            <person name="Singh A."/>
            <person name="Wilkins M.J."/>
            <person name="Karaoz U."/>
            <person name="Brodie E.L."/>
            <person name="Williams K.H."/>
            <person name="Hubbard S.S."/>
            <person name="Banfield J.F."/>
        </authorList>
    </citation>
    <scope>NUCLEOTIDE SEQUENCE [LARGE SCALE GENOMIC DNA]</scope>
    <source>
        <strain evidence="4">RIFCSPLOWO2_12_FULL_64_10</strain>
    </source>
</reference>